<sequence>MSARLPQSALTRLVVAVLIGLSAGLIVGIWAEPPLGVLAGIVLAATAFVVSGWLVLWPMSALRTRELARAEDFQPFVEELSVVAAALSGLVGIVVVLVLRNSGSGDIAAAAALAGVFMSWAAVHLMYAARYAFIYYQEPTGGIDFNIEAEPSYRDFFYFSYNLGMTYQVSDTNVTDETIRAVALRHCLLSYAFGTVILATTINLVAGFATG</sequence>
<dbReference type="Proteomes" id="UP000246410">
    <property type="component" value="Unassembled WGS sequence"/>
</dbReference>
<evidence type="ECO:0000313" key="3">
    <source>
        <dbReference type="Proteomes" id="UP000246410"/>
    </source>
</evidence>
<reference evidence="2 3" key="1">
    <citation type="submission" date="2018-05" db="EMBL/GenBank/DDBJ databases">
        <title>Genomic Encyclopedia of Type Strains, Phase IV (KMG-IV): sequencing the most valuable type-strain genomes for metagenomic binning, comparative biology and taxonomic classification.</title>
        <authorList>
            <person name="Goeker M."/>
        </authorList>
    </citation>
    <scope>NUCLEOTIDE SEQUENCE [LARGE SCALE GENOMIC DNA]</scope>
    <source>
        <strain evidence="2 3">DSM 44717</strain>
    </source>
</reference>
<dbReference type="Pfam" id="PF07077">
    <property type="entry name" value="DUF1345"/>
    <property type="match status" value="1"/>
</dbReference>
<keyword evidence="1" id="KW-0812">Transmembrane</keyword>
<feature type="transmembrane region" description="Helical" evidence="1">
    <location>
        <begin position="12"/>
        <end position="31"/>
    </location>
</feature>
<comment type="caution">
    <text evidence="2">The sequence shown here is derived from an EMBL/GenBank/DDBJ whole genome shotgun (WGS) entry which is preliminary data.</text>
</comment>
<dbReference type="RefSeq" id="WP_110035978.1">
    <property type="nucleotide sequence ID" value="NZ_QGTL01000001.1"/>
</dbReference>
<organism evidence="2 3">
    <name type="scientific">Nocardia neocaledoniensis</name>
    <dbReference type="NCBI Taxonomy" id="236511"/>
    <lineage>
        <taxon>Bacteria</taxon>
        <taxon>Bacillati</taxon>
        <taxon>Actinomycetota</taxon>
        <taxon>Actinomycetes</taxon>
        <taxon>Mycobacteriales</taxon>
        <taxon>Nocardiaceae</taxon>
        <taxon>Nocardia</taxon>
    </lineage>
</organism>
<name>A0A317P300_9NOCA</name>
<feature type="transmembrane region" description="Helical" evidence="1">
    <location>
        <begin position="107"/>
        <end position="127"/>
    </location>
</feature>
<dbReference type="AlphaFoldDB" id="A0A317P300"/>
<gene>
    <name evidence="2" type="ORF">DFR69_101818</name>
</gene>
<keyword evidence="3" id="KW-1185">Reference proteome</keyword>
<feature type="transmembrane region" description="Helical" evidence="1">
    <location>
        <begin position="37"/>
        <end position="59"/>
    </location>
</feature>
<protein>
    <submittedName>
        <fullName evidence="2">Putative membrane protein</fullName>
    </submittedName>
</protein>
<keyword evidence="1" id="KW-0472">Membrane</keyword>
<dbReference type="EMBL" id="QGTL01000001">
    <property type="protein sequence ID" value="PWV81475.1"/>
    <property type="molecule type" value="Genomic_DNA"/>
</dbReference>
<proteinExistence type="predicted"/>
<evidence type="ECO:0000313" key="2">
    <source>
        <dbReference type="EMBL" id="PWV81475.1"/>
    </source>
</evidence>
<feature type="transmembrane region" description="Helical" evidence="1">
    <location>
        <begin position="80"/>
        <end position="101"/>
    </location>
</feature>
<evidence type="ECO:0000256" key="1">
    <source>
        <dbReference type="SAM" id="Phobius"/>
    </source>
</evidence>
<keyword evidence="1" id="KW-1133">Transmembrane helix</keyword>
<accession>A0A317P300</accession>
<feature type="transmembrane region" description="Helical" evidence="1">
    <location>
        <begin position="188"/>
        <end position="209"/>
    </location>
</feature>
<dbReference type="InterPro" id="IPR009781">
    <property type="entry name" value="DUF1345"/>
</dbReference>